<evidence type="ECO:0000256" key="1">
    <source>
        <dbReference type="ARBA" id="ARBA00001946"/>
    </source>
</evidence>
<keyword evidence="4" id="KW-0479">Metal-binding</keyword>
<evidence type="ECO:0000313" key="12">
    <source>
        <dbReference type="RefSeq" id="XP_056861901.1"/>
    </source>
</evidence>
<dbReference type="PANTHER" id="PTHR43200">
    <property type="entry name" value="PHOSPHATASE"/>
    <property type="match status" value="1"/>
</dbReference>
<evidence type="ECO:0000313" key="11">
    <source>
        <dbReference type="RefSeq" id="XP_056861900.1"/>
    </source>
</evidence>
<dbReference type="GO" id="GO:0046872">
    <property type="term" value="F:metal ion binding"/>
    <property type="evidence" value="ECO:0007669"/>
    <property type="project" value="UniProtKB-KW"/>
</dbReference>
<dbReference type="Gene3D" id="3.40.190.80">
    <property type="match status" value="1"/>
</dbReference>
<accession>A0A6J0LE54</accession>
<keyword evidence="6" id="KW-0460">Magnesium</keyword>
<comment type="similarity">
    <text evidence="2">Belongs to the inositol monophosphatase superfamily.</text>
</comment>
<comment type="catalytic activity">
    <reaction evidence="7">
        <text>adenosine 3',5'-bisphosphate + H2O = AMP + phosphate</text>
        <dbReference type="Rhea" id="RHEA:10040"/>
        <dbReference type="ChEBI" id="CHEBI:15377"/>
        <dbReference type="ChEBI" id="CHEBI:43474"/>
        <dbReference type="ChEBI" id="CHEBI:58343"/>
        <dbReference type="ChEBI" id="CHEBI:456215"/>
        <dbReference type="EC" id="3.1.3.7"/>
    </reaction>
    <physiologicalReaction direction="left-to-right" evidence="7">
        <dbReference type="Rhea" id="RHEA:10041"/>
    </physiologicalReaction>
</comment>
<comment type="catalytic activity">
    <reaction evidence="8">
        <text>3'-phosphoadenylyl sulfate + H2O = adenosine 5'-phosphosulfate + phosphate</text>
        <dbReference type="Rhea" id="RHEA:77639"/>
        <dbReference type="ChEBI" id="CHEBI:15377"/>
        <dbReference type="ChEBI" id="CHEBI:43474"/>
        <dbReference type="ChEBI" id="CHEBI:58243"/>
        <dbReference type="ChEBI" id="CHEBI:58339"/>
        <dbReference type="EC" id="3.1.3.7"/>
    </reaction>
    <physiologicalReaction direction="left-to-right" evidence="8">
        <dbReference type="Rhea" id="RHEA:77640"/>
    </physiologicalReaction>
</comment>
<dbReference type="GO" id="GO:0008441">
    <property type="term" value="F:3'(2'),5'-bisphosphate nucleotidase activity"/>
    <property type="evidence" value="ECO:0007669"/>
    <property type="project" value="UniProtKB-EC"/>
</dbReference>
<keyword evidence="9" id="KW-1185">Reference proteome</keyword>
<gene>
    <name evidence="10" type="primary">LOC108828998</name>
    <name evidence="11 12" type="synonym">LOC130494238</name>
</gene>
<dbReference type="GeneID" id="108828998"/>
<dbReference type="Pfam" id="PF00459">
    <property type="entry name" value="Inositol_P"/>
    <property type="match status" value="1"/>
</dbReference>
<evidence type="ECO:0000256" key="6">
    <source>
        <dbReference type="ARBA" id="ARBA00022842"/>
    </source>
</evidence>
<dbReference type="KEGG" id="rsz:108828998"/>
<dbReference type="OrthoDB" id="411145at2759"/>
<dbReference type="Proteomes" id="UP000504610">
    <property type="component" value="Chromosome 3"/>
</dbReference>
<organism evidence="9 10">
    <name type="scientific">Raphanus sativus</name>
    <name type="common">Radish</name>
    <name type="synonym">Raphanus raphanistrum var. sativus</name>
    <dbReference type="NCBI Taxonomy" id="3726"/>
    <lineage>
        <taxon>Eukaryota</taxon>
        <taxon>Viridiplantae</taxon>
        <taxon>Streptophyta</taxon>
        <taxon>Embryophyta</taxon>
        <taxon>Tracheophyta</taxon>
        <taxon>Spermatophyta</taxon>
        <taxon>Magnoliopsida</taxon>
        <taxon>eudicotyledons</taxon>
        <taxon>Gunneridae</taxon>
        <taxon>Pentapetalae</taxon>
        <taxon>rosids</taxon>
        <taxon>malvids</taxon>
        <taxon>Brassicales</taxon>
        <taxon>Brassicaceae</taxon>
        <taxon>Brassiceae</taxon>
        <taxon>Raphanus</taxon>
    </lineage>
</organism>
<evidence type="ECO:0000256" key="7">
    <source>
        <dbReference type="ARBA" id="ARBA00044479"/>
    </source>
</evidence>
<comment type="cofactor">
    <cofactor evidence="1">
        <name>Mg(2+)</name>
        <dbReference type="ChEBI" id="CHEBI:18420"/>
    </cofactor>
</comment>
<evidence type="ECO:0000256" key="3">
    <source>
        <dbReference type="ARBA" id="ARBA00012633"/>
    </source>
</evidence>
<sequence>MVCEPVERANSNHLFTAGLADSMGVRKKPMRVYSVVKYAAIACGDAEVFMKFAQSRYKEKIWAHAAGVVIVEEAGGVVTDAGGRNLDFSKGVYLEGLDRGIIACSGQVLHDKFIGAVNCMFATMHHMYVCYNASREEESKVCLLQCITCTFATIHCSYATGWGFSSLFRDWFSPS</sequence>
<reference evidence="10 11" key="2">
    <citation type="submission" date="2025-04" db="UniProtKB">
        <authorList>
            <consortium name="RefSeq"/>
        </authorList>
    </citation>
    <scope>IDENTIFICATION</scope>
    <source>
        <tissue evidence="10 11">Leaf</tissue>
    </source>
</reference>
<evidence type="ECO:0000256" key="8">
    <source>
        <dbReference type="ARBA" id="ARBA00044484"/>
    </source>
</evidence>
<dbReference type="GO" id="GO:0000103">
    <property type="term" value="P:sulfate assimilation"/>
    <property type="evidence" value="ECO:0007669"/>
    <property type="project" value="TreeGrafter"/>
</dbReference>
<protein>
    <recommendedName>
        <fullName evidence="3">3'(2'),5'-bisphosphate nucleotidase</fullName>
        <ecNumber evidence="3">3.1.3.7</ecNumber>
    </recommendedName>
</protein>
<dbReference type="RefSeq" id="XP_056861901.1">
    <property type="nucleotide sequence ID" value="XM_057005921.1"/>
</dbReference>
<dbReference type="EC" id="3.1.3.7" evidence="3"/>
<dbReference type="InterPro" id="IPR000760">
    <property type="entry name" value="Inositol_monophosphatase-like"/>
</dbReference>
<dbReference type="InterPro" id="IPR051090">
    <property type="entry name" value="Inositol_monoP_superfamily"/>
</dbReference>
<evidence type="ECO:0000313" key="9">
    <source>
        <dbReference type="Proteomes" id="UP000504610"/>
    </source>
</evidence>
<name>A0A6J0LE54_RAPSA</name>
<proteinExistence type="inferred from homology"/>
<evidence type="ECO:0000256" key="2">
    <source>
        <dbReference type="ARBA" id="ARBA00009759"/>
    </source>
</evidence>
<dbReference type="AlphaFoldDB" id="A0A6J0LE54"/>
<keyword evidence="5" id="KW-0378">Hydrolase</keyword>
<dbReference type="FunFam" id="3.40.190.80:FF:000003">
    <property type="entry name" value="PAP-specific phosphatase HAL2-like"/>
    <property type="match status" value="1"/>
</dbReference>
<reference evidence="9" key="1">
    <citation type="journal article" date="2019" name="Database">
        <title>The radish genome database (RadishGD): an integrated information resource for radish genomics.</title>
        <authorList>
            <person name="Yu H.J."/>
            <person name="Baek S."/>
            <person name="Lee Y.J."/>
            <person name="Cho A."/>
            <person name="Mun J.H."/>
        </authorList>
    </citation>
    <scope>NUCLEOTIDE SEQUENCE [LARGE SCALE GENOMIC DNA]</scope>
    <source>
        <strain evidence="9">cv. WK10039</strain>
    </source>
</reference>
<dbReference type="RefSeq" id="XP_056861900.1">
    <property type="nucleotide sequence ID" value="XM_057005920.1"/>
</dbReference>
<dbReference type="RefSeq" id="XP_018458143.1">
    <property type="nucleotide sequence ID" value="XM_018602641.2"/>
</dbReference>
<evidence type="ECO:0000256" key="4">
    <source>
        <dbReference type="ARBA" id="ARBA00022723"/>
    </source>
</evidence>
<evidence type="ECO:0000256" key="5">
    <source>
        <dbReference type="ARBA" id="ARBA00022801"/>
    </source>
</evidence>
<dbReference type="PANTHER" id="PTHR43200:SF24">
    <property type="entry name" value="PAP-SPECIFIC PHOSPHATASE HAL2-LIKE"/>
    <property type="match status" value="1"/>
</dbReference>
<dbReference type="SUPFAM" id="SSF56655">
    <property type="entry name" value="Carbohydrate phosphatase"/>
    <property type="match status" value="1"/>
</dbReference>
<evidence type="ECO:0000313" key="10">
    <source>
        <dbReference type="RefSeq" id="XP_018458143.1"/>
    </source>
</evidence>
<dbReference type="KEGG" id="rsz:130494238"/>